<comment type="caution">
    <text evidence="2">The sequence shown here is derived from an EMBL/GenBank/DDBJ whole genome shotgun (WGS) entry which is preliminary data.</text>
</comment>
<organism evidence="2 3">
    <name type="scientific">Cichlidogyrus casuarinus</name>
    <dbReference type="NCBI Taxonomy" id="1844966"/>
    <lineage>
        <taxon>Eukaryota</taxon>
        <taxon>Metazoa</taxon>
        <taxon>Spiralia</taxon>
        <taxon>Lophotrochozoa</taxon>
        <taxon>Platyhelminthes</taxon>
        <taxon>Monogenea</taxon>
        <taxon>Monopisthocotylea</taxon>
        <taxon>Dactylogyridea</taxon>
        <taxon>Ancyrocephalidae</taxon>
        <taxon>Cichlidogyrus</taxon>
    </lineage>
</organism>
<name>A0ABD2PQF3_9PLAT</name>
<protein>
    <submittedName>
        <fullName evidence="2">Uncharacterized protein</fullName>
    </submittedName>
</protein>
<accession>A0ABD2PQF3</accession>
<gene>
    <name evidence="2" type="ORF">Ciccas_012210</name>
</gene>
<reference evidence="2 3" key="1">
    <citation type="submission" date="2024-11" db="EMBL/GenBank/DDBJ databases">
        <title>Adaptive evolution of stress response genes in parasites aligns with host niche diversity.</title>
        <authorList>
            <person name="Hahn C."/>
            <person name="Resl P."/>
        </authorList>
    </citation>
    <scope>NUCLEOTIDE SEQUENCE [LARGE SCALE GENOMIC DNA]</scope>
    <source>
        <strain evidence="2">EGGRZ-B1_66</strain>
        <tissue evidence="2">Body</tissue>
    </source>
</reference>
<dbReference type="Proteomes" id="UP001626550">
    <property type="component" value="Unassembled WGS sequence"/>
</dbReference>
<feature type="region of interest" description="Disordered" evidence="1">
    <location>
        <begin position="65"/>
        <end position="103"/>
    </location>
</feature>
<dbReference type="EMBL" id="JBJKFK010004132">
    <property type="protein sequence ID" value="KAL3309243.1"/>
    <property type="molecule type" value="Genomic_DNA"/>
</dbReference>
<evidence type="ECO:0000256" key="1">
    <source>
        <dbReference type="SAM" id="MobiDB-lite"/>
    </source>
</evidence>
<dbReference type="AlphaFoldDB" id="A0ABD2PQF3"/>
<proteinExistence type="predicted"/>
<evidence type="ECO:0000313" key="3">
    <source>
        <dbReference type="Proteomes" id="UP001626550"/>
    </source>
</evidence>
<evidence type="ECO:0000313" key="2">
    <source>
        <dbReference type="EMBL" id="KAL3309243.1"/>
    </source>
</evidence>
<feature type="compositionally biased region" description="Polar residues" evidence="1">
    <location>
        <begin position="79"/>
        <end position="94"/>
    </location>
</feature>
<keyword evidence="3" id="KW-1185">Reference proteome</keyword>
<sequence>MSSRSAKDVPDSSNSAAASTKLCFKSSRGFLPFQLLEIHQETRRGFTLLSPESVLERLLSRENQRIRRRQNRQESSSLMSRRTQTADDPQSMQDIRSEEVFSE</sequence>